<dbReference type="Gene3D" id="3.40.50.1110">
    <property type="entry name" value="SGNH hydrolase"/>
    <property type="match status" value="2"/>
</dbReference>
<keyword evidence="2" id="KW-0732">Signal</keyword>
<dbReference type="InterPro" id="IPR036514">
    <property type="entry name" value="SGNH_hydro_sf"/>
</dbReference>
<dbReference type="Proteomes" id="UP000824246">
    <property type="component" value="Unassembled WGS sequence"/>
</dbReference>
<proteinExistence type="predicted"/>
<evidence type="ECO:0000259" key="3">
    <source>
        <dbReference type="Pfam" id="PF03629"/>
    </source>
</evidence>
<evidence type="ECO:0000313" key="4">
    <source>
        <dbReference type="EMBL" id="HIX45711.1"/>
    </source>
</evidence>
<protein>
    <submittedName>
        <fullName evidence="4">9-O-acetylesterase</fullName>
    </submittedName>
</protein>
<dbReference type="InterPro" id="IPR005181">
    <property type="entry name" value="SASA"/>
</dbReference>
<organism evidence="4 5">
    <name type="scientific">Candidatus Barnesiella excrementipullorum</name>
    <dbReference type="NCBI Taxonomy" id="2838479"/>
    <lineage>
        <taxon>Bacteria</taxon>
        <taxon>Pseudomonadati</taxon>
        <taxon>Bacteroidota</taxon>
        <taxon>Bacteroidia</taxon>
        <taxon>Bacteroidales</taxon>
        <taxon>Barnesiellaceae</taxon>
        <taxon>Barnesiella</taxon>
    </lineage>
</organism>
<evidence type="ECO:0000256" key="1">
    <source>
        <dbReference type="ARBA" id="ARBA00022801"/>
    </source>
</evidence>
<comment type="caution">
    <text evidence="4">The sequence shown here is derived from an EMBL/GenBank/DDBJ whole genome shotgun (WGS) entry which is preliminary data.</text>
</comment>
<evidence type="ECO:0000313" key="5">
    <source>
        <dbReference type="Proteomes" id="UP000824246"/>
    </source>
</evidence>
<dbReference type="GO" id="GO:0001681">
    <property type="term" value="F:sialate O-acetylesterase activity"/>
    <property type="evidence" value="ECO:0007669"/>
    <property type="project" value="InterPro"/>
</dbReference>
<dbReference type="InterPro" id="IPR039329">
    <property type="entry name" value="SIAE"/>
</dbReference>
<reference evidence="4" key="2">
    <citation type="submission" date="2021-04" db="EMBL/GenBank/DDBJ databases">
        <authorList>
            <person name="Gilroy R."/>
        </authorList>
    </citation>
    <scope>NUCLEOTIDE SEQUENCE</scope>
    <source>
        <strain evidence="4">ChiHjej12B11-16260</strain>
    </source>
</reference>
<dbReference type="EMBL" id="DXFB01000150">
    <property type="protein sequence ID" value="HIX45711.1"/>
    <property type="molecule type" value="Genomic_DNA"/>
</dbReference>
<keyword evidence="1" id="KW-0378">Hydrolase</keyword>
<gene>
    <name evidence="4" type="ORF">H9982_05780</name>
</gene>
<dbReference type="GO" id="GO:0005975">
    <property type="term" value="P:carbohydrate metabolic process"/>
    <property type="evidence" value="ECO:0007669"/>
    <property type="project" value="InterPro"/>
</dbReference>
<dbReference type="GO" id="GO:0004553">
    <property type="term" value="F:hydrolase activity, hydrolyzing O-glycosyl compounds"/>
    <property type="evidence" value="ECO:0007669"/>
    <property type="project" value="InterPro"/>
</dbReference>
<dbReference type="PANTHER" id="PTHR22901">
    <property type="entry name" value="SIALATE O-ACETYLESTERASE"/>
    <property type="match status" value="1"/>
</dbReference>
<evidence type="ECO:0000256" key="2">
    <source>
        <dbReference type="SAM" id="SignalP"/>
    </source>
</evidence>
<feature type="signal peptide" evidence="2">
    <location>
        <begin position="1"/>
        <end position="19"/>
    </location>
</feature>
<feature type="domain" description="Sialate O-acetylesterase" evidence="3">
    <location>
        <begin position="103"/>
        <end position="221"/>
    </location>
</feature>
<dbReference type="PANTHER" id="PTHR22901:SF0">
    <property type="entry name" value="SIALATE O-ACETYLESTERASE"/>
    <property type="match status" value="1"/>
</dbReference>
<dbReference type="InterPro" id="IPR013783">
    <property type="entry name" value="Ig-like_fold"/>
</dbReference>
<feature type="domain" description="Sialate O-acetylesterase" evidence="3">
    <location>
        <begin position="418"/>
        <end position="522"/>
    </location>
</feature>
<dbReference type="InterPro" id="IPR008979">
    <property type="entry name" value="Galactose-bd-like_sf"/>
</dbReference>
<sequence length="638" mass="70876">MKKSLLSLLAIFCALSAMAALRMPAYYGNHMVMQRDVPVVLRGVADPGKRVTAVIGGRKATAKAGKDGRWQMSLPAFAAGGPYTLHVTAGKEKLCFEDILFGEVWICSGQSNMEFRVRSAADAGKEIACADYPLIRSFNVAQAMNNKPQEDLVGAWQVCSPATVADFSAVGYFFARDLYHRLDVPVGFINTSWGGTDIESWMSMEALDSFPQYAKQLQRMRTPDFETYIAHTIAKRQEFQRALAEEPGEPQRWYDPATDRSGWGTYHVPGFWNDGQLSEIDGVVWFSYRFTLPEECRGKAAILNLACIDDNDKTWINGKLVGETAGYDVKRVYPVPEGLLEAENEIVVKITDMQAGGGIYGTDAAVYLAVDNKQIPLAGEWRYKIAISNEAYGYVDYGPNTFPSQLFNAMLHPLIGFPMKGVIWYQGENNASRASEYYDLFPALINDWRSRWDSDFPFYWVQLANYMQPDTLPSESAWAELRNAQAATLALPHTGQAVIIDIGEANDIHPRNKQDVGRRLARWALRNDYGFDTLQASGPVCIAVERQGGDLVLTFDEVAGGLTVRDKYGYLCAFAVAGSDDVYRWVQARIDGENRVVLSCGGIDNPRKVRYAWGDNPDDANLYNSAGLPASPFEIALP</sequence>
<dbReference type="AlphaFoldDB" id="A0A9D1VRQ7"/>
<accession>A0A9D1VRQ7</accession>
<dbReference type="SUPFAM" id="SSF52266">
    <property type="entry name" value="SGNH hydrolase"/>
    <property type="match status" value="1"/>
</dbReference>
<dbReference type="Gene3D" id="2.60.40.10">
    <property type="entry name" value="Immunoglobulins"/>
    <property type="match status" value="1"/>
</dbReference>
<name>A0A9D1VRQ7_9BACT</name>
<feature type="chain" id="PRO_5039197805" evidence="2">
    <location>
        <begin position="20"/>
        <end position="638"/>
    </location>
</feature>
<reference evidence="4" key="1">
    <citation type="journal article" date="2021" name="PeerJ">
        <title>Extensive microbial diversity within the chicken gut microbiome revealed by metagenomics and culture.</title>
        <authorList>
            <person name="Gilroy R."/>
            <person name="Ravi A."/>
            <person name="Getino M."/>
            <person name="Pursley I."/>
            <person name="Horton D.L."/>
            <person name="Alikhan N.F."/>
            <person name="Baker D."/>
            <person name="Gharbi K."/>
            <person name="Hall N."/>
            <person name="Watson M."/>
            <person name="Adriaenssens E.M."/>
            <person name="Foster-Nyarko E."/>
            <person name="Jarju S."/>
            <person name="Secka A."/>
            <person name="Antonio M."/>
            <person name="Oren A."/>
            <person name="Chaudhuri R.R."/>
            <person name="La Ragione R."/>
            <person name="Hildebrand F."/>
            <person name="Pallen M.J."/>
        </authorList>
    </citation>
    <scope>NUCLEOTIDE SEQUENCE</scope>
    <source>
        <strain evidence="4">ChiHjej12B11-16260</strain>
    </source>
</reference>
<dbReference type="Pfam" id="PF03629">
    <property type="entry name" value="SASA"/>
    <property type="match status" value="2"/>
</dbReference>
<dbReference type="SUPFAM" id="SSF49785">
    <property type="entry name" value="Galactose-binding domain-like"/>
    <property type="match status" value="1"/>
</dbReference>